<feature type="domain" description="Rhodanese" evidence="1">
    <location>
        <begin position="16"/>
        <end position="107"/>
    </location>
</feature>
<dbReference type="InterPro" id="IPR036873">
    <property type="entry name" value="Rhodanese-like_dom_sf"/>
</dbReference>
<dbReference type="Gene3D" id="3.40.250.10">
    <property type="entry name" value="Rhodanese-like domain"/>
    <property type="match status" value="1"/>
</dbReference>
<name>S9Q303_CYSF2</name>
<dbReference type="CDD" id="cd00158">
    <property type="entry name" value="RHOD"/>
    <property type="match status" value="1"/>
</dbReference>
<dbReference type="InterPro" id="IPR050229">
    <property type="entry name" value="GlpE_sulfurtransferase"/>
</dbReference>
<dbReference type="PANTHER" id="PTHR43031">
    <property type="entry name" value="FAD-DEPENDENT OXIDOREDUCTASE"/>
    <property type="match status" value="1"/>
</dbReference>
<dbReference type="SMART" id="SM00450">
    <property type="entry name" value="RHOD"/>
    <property type="match status" value="1"/>
</dbReference>
<dbReference type="eggNOG" id="COG2897">
    <property type="taxonomic scope" value="Bacteria"/>
</dbReference>
<evidence type="ECO:0000313" key="3">
    <source>
        <dbReference type="Proteomes" id="UP000011682"/>
    </source>
</evidence>
<dbReference type="Pfam" id="PF00581">
    <property type="entry name" value="Rhodanese"/>
    <property type="match status" value="1"/>
</dbReference>
<sequence>MVDARMPCAELYVRLGDDEVLVLDCREPEDWARYGHHVPGALWMPFEEILREGSVLPDDELIVVCGCAPDGSDARRVCRLLQRLGFNAVCLEGGLQGWLSQGMPTESHHVPQVMASGAC</sequence>
<keyword evidence="3" id="KW-1185">Reference proteome</keyword>
<organism evidence="2 3">
    <name type="scientific">Cystobacter fuscus (strain ATCC 25194 / DSM 2262 / NBRC 100088 / M29)</name>
    <dbReference type="NCBI Taxonomy" id="1242864"/>
    <lineage>
        <taxon>Bacteria</taxon>
        <taxon>Pseudomonadati</taxon>
        <taxon>Myxococcota</taxon>
        <taxon>Myxococcia</taxon>
        <taxon>Myxococcales</taxon>
        <taxon>Cystobacterineae</taxon>
        <taxon>Archangiaceae</taxon>
        <taxon>Cystobacter</taxon>
    </lineage>
</organism>
<dbReference type="AlphaFoldDB" id="S9Q303"/>
<dbReference type="RefSeq" id="WP_002627272.1">
    <property type="nucleotide sequence ID" value="NZ_ANAH02000071.1"/>
</dbReference>
<dbReference type="InterPro" id="IPR001763">
    <property type="entry name" value="Rhodanese-like_dom"/>
</dbReference>
<evidence type="ECO:0000259" key="1">
    <source>
        <dbReference type="PROSITE" id="PS50206"/>
    </source>
</evidence>
<gene>
    <name evidence="2" type="ORF">D187_009290</name>
</gene>
<reference evidence="2" key="1">
    <citation type="submission" date="2013-05" db="EMBL/GenBank/DDBJ databases">
        <title>Genome assembly of Cystobacter fuscus DSM 2262.</title>
        <authorList>
            <person name="Sharma G."/>
            <person name="Khatri I."/>
            <person name="Kaur C."/>
            <person name="Mayilraj S."/>
            <person name="Subramanian S."/>
        </authorList>
    </citation>
    <scope>NUCLEOTIDE SEQUENCE [LARGE SCALE GENOMIC DNA]</scope>
    <source>
        <strain evidence="2">DSM 2262</strain>
    </source>
</reference>
<evidence type="ECO:0000313" key="2">
    <source>
        <dbReference type="EMBL" id="EPX55679.1"/>
    </source>
</evidence>
<accession>S9Q303</accession>
<dbReference type="EMBL" id="ANAH02000071">
    <property type="protein sequence ID" value="EPX55679.1"/>
    <property type="molecule type" value="Genomic_DNA"/>
</dbReference>
<dbReference type="PANTHER" id="PTHR43031:SF16">
    <property type="entry name" value="OXIDOREDUCTASE"/>
    <property type="match status" value="1"/>
</dbReference>
<dbReference type="SUPFAM" id="SSF52821">
    <property type="entry name" value="Rhodanese/Cell cycle control phosphatase"/>
    <property type="match status" value="1"/>
</dbReference>
<dbReference type="Proteomes" id="UP000011682">
    <property type="component" value="Unassembled WGS sequence"/>
</dbReference>
<dbReference type="PROSITE" id="PS50206">
    <property type="entry name" value="RHODANESE_3"/>
    <property type="match status" value="1"/>
</dbReference>
<comment type="caution">
    <text evidence="2">The sequence shown here is derived from an EMBL/GenBank/DDBJ whole genome shotgun (WGS) entry which is preliminary data.</text>
</comment>
<proteinExistence type="predicted"/>
<protein>
    <recommendedName>
        <fullName evidence="1">Rhodanese domain-containing protein</fullName>
    </recommendedName>
</protein>